<comment type="caution">
    <text evidence="2">The sequence shown here is derived from an EMBL/GenBank/DDBJ whole genome shotgun (WGS) entry which is preliminary data.</text>
</comment>
<reference evidence="2 3" key="1">
    <citation type="journal article" date="2020" name="IScience">
        <title>Genome Sequencing of the Endangered Kingdonia uniflora (Circaeasteraceae, Ranunculales) Reveals Potential Mechanisms of Evolutionary Specialization.</title>
        <authorList>
            <person name="Sun Y."/>
            <person name="Deng T."/>
            <person name="Zhang A."/>
            <person name="Moore M.J."/>
            <person name="Landis J.B."/>
            <person name="Lin N."/>
            <person name="Zhang H."/>
            <person name="Zhang X."/>
            <person name="Huang J."/>
            <person name="Zhang X."/>
            <person name="Sun H."/>
            <person name="Wang H."/>
        </authorList>
    </citation>
    <scope>NUCLEOTIDE SEQUENCE [LARGE SCALE GENOMIC DNA]</scope>
    <source>
        <strain evidence="2">TB1705</strain>
        <tissue evidence="2">Leaf</tissue>
    </source>
</reference>
<dbReference type="PROSITE" id="PS50172">
    <property type="entry name" value="BRCT"/>
    <property type="match status" value="1"/>
</dbReference>
<dbReference type="AlphaFoldDB" id="A0A7J7LW00"/>
<proteinExistence type="predicted"/>
<name>A0A7J7LW00_9MAGN</name>
<dbReference type="InterPro" id="IPR036420">
    <property type="entry name" value="BRCT_dom_sf"/>
</dbReference>
<accession>A0A7J7LW00</accession>
<evidence type="ECO:0000259" key="1">
    <source>
        <dbReference type="PROSITE" id="PS50172"/>
    </source>
</evidence>
<dbReference type="Gene3D" id="3.40.50.10190">
    <property type="entry name" value="BRCT domain"/>
    <property type="match status" value="2"/>
</dbReference>
<dbReference type="OrthoDB" id="251770at2759"/>
<dbReference type="Proteomes" id="UP000541444">
    <property type="component" value="Unassembled WGS sequence"/>
</dbReference>
<keyword evidence="3" id="KW-1185">Reference proteome</keyword>
<dbReference type="PANTHER" id="PTHR47576:SF2">
    <property type="entry name" value="BRCT DOMAIN DNA REPAIR PROTEIN-RELATED"/>
    <property type="match status" value="1"/>
</dbReference>
<evidence type="ECO:0000313" key="2">
    <source>
        <dbReference type="EMBL" id="KAF6146738.1"/>
    </source>
</evidence>
<gene>
    <name evidence="2" type="ORF">GIB67_009024</name>
</gene>
<dbReference type="SUPFAM" id="SSF52113">
    <property type="entry name" value="BRCT domain"/>
    <property type="match status" value="1"/>
</dbReference>
<dbReference type="EMBL" id="JACGCM010001965">
    <property type="protein sequence ID" value="KAF6146738.1"/>
    <property type="molecule type" value="Genomic_DNA"/>
</dbReference>
<protein>
    <recommendedName>
        <fullName evidence="1">BRCT domain-containing protein</fullName>
    </recommendedName>
</protein>
<sequence>MSNMTEARKQVMAATERLGGQYSPNLHPQCTHLVVQISFRLSESLYTVKTAGENGSKLEFNHLAGVTDTEKSCLPVGLHDHSKQFKTSLQPQPPFSGKVSGASREFPLSGFSIYVDSDISDELQKKVADVATVEGATIVEHWFVGCGATHVVCERLSIQRYIGHSNNVVTPLWILKTAKEKYMQRLVHLSADLARHVGVILENLQNAVQDASEISGLRYAPRSRDRPTYRENRVSSEERQQIVNLAKVGVRNRRGRRMQVNQK</sequence>
<feature type="domain" description="BRCT" evidence="1">
    <location>
        <begin position="103"/>
        <end position="181"/>
    </location>
</feature>
<evidence type="ECO:0000313" key="3">
    <source>
        <dbReference type="Proteomes" id="UP000541444"/>
    </source>
</evidence>
<dbReference type="PANTHER" id="PTHR47576">
    <property type="entry name" value="BRCT DOMAIN DNA REPAIR PROTEIN-RELATED"/>
    <property type="match status" value="1"/>
</dbReference>
<organism evidence="2 3">
    <name type="scientific">Kingdonia uniflora</name>
    <dbReference type="NCBI Taxonomy" id="39325"/>
    <lineage>
        <taxon>Eukaryota</taxon>
        <taxon>Viridiplantae</taxon>
        <taxon>Streptophyta</taxon>
        <taxon>Embryophyta</taxon>
        <taxon>Tracheophyta</taxon>
        <taxon>Spermatophyta</taxon>
        <taxon>Magnoliopsida</taxon>
        <taxon>Ranunculales</taxon>
        <taxon>Circaeasteraceae</taxon>
        <taxon>Kingdonia</taxon>
    </lineage>
</organism>
<dbReference type="InterPro" id="IPR001357">
    <property type="entry name" value="BRCT_dom"/>
</dbReference>